<dbReference type="PANTHER" id="PTHR43400">
    <property type="entry name" value="FUMARATE REDUCTASE"/>
    <property type="match status" value="1"/>
</dbReference>
<dbReference type="Proteomes" id="UP000004191">
    <property type="component" value="Unassembled WGS sequence"/>
</dbReference>
<dbReference type="PANTHER" id="PTHR43400:SF7">
    <property type="entry name" value="FAD-DEPENDENT OXIDOREDUCTASE 2 FAD BINDING DOMAIN-CONTAINING PROTEIN"/>
    <property type="match status" value="1"/>
</dbReference>
<dbReference type="AlphaFoldDB" id="H3NPH5"/>
<evidence type="ECO:0000256" key="8">
    <source>
        <dbReference type="RuleBase" id="RU366062"/>
    </source>
</evidence>
<dbReference type="HOGENOM" id="CLU_011398_4_0_9"/>
<evidence type="ECO:0000313" key="12">
    <source>
        <dbReference type="Proteomes" id="UP000004191"/>
    </source>
</evidence>
<dbReference type="InterPro" id="IPR010960">
    <property type="entry name" value="Flavocytochrome_c"/>
</dbReference>
<comment type="cofactor">
    <cofactor evidence="8">
        <name>FAD</name>
        <dbReference type="ChEBI" id="CHEBI:57692"/>
    </cofactor>
    <text evidence="8">Binds 1 FAD per subunit.</text>
</comment>
<evidence type="ECO:0000313" key="11">
    <source>
        <dbReference type="EMBL" id="EHR33488.1"/>
    </source>
</evidence>
<dbReference type="SUPFAM" id="SSF56425">
    <property type="entry name" value="Succinate dehydrogenase/fumarate reductase flavoprotein, catalytic domain"/>
    <property type="match status" value="1"/>
</dbReference>
<dbReference type="Gene3D" id="3.90.1010.20">
    <property type="match status" value="1"/>
</dbReference>
<keyword evidence="5 8" id="KW-0274">FAD</keyword>
<dbReference type="Gene3D" id="3.90.700.10">
    <property type="entry name" value="Succinate dehydrogenase/fumarate reductase flavoprotein, catalytic domain"/>
    <property type="match status" value="1"/>
</dbReference>
<comment type="cofactor">
    <cofactor evidence="8">
        <name>FMN</name>
        <dbReference type="ChEBI" id="CHEBI:58210"/>
    </cofactor>
    <text evidence="8">Binds 1 or 2 FMN covalently per subunit.</text>
</comment>
<evidence type="ECO:0000256" key="6">
    <source>
        <dbReference type="ARBA" id="ARBA00023002"/>
    </source>
</evidence>
<dbReference type="PROSITE" id="PS51257">
    <property type="entry name" value="PROKAR_LIPOPROTEIN"/>
    <property type="match status" value="1"/>
</dbReference>
<dbReference type="InterPro" id="IPR007329">
    <property type="entry name" value="FMN-bd"/>
</dbReference>
<dbReference type="Pfam" id="PF04205">
    <property type="entry name" value="FMN_bind"/>
    <property type="match status" value="1"/>
</dbReference>
<dbReference type="Gene3D" id="3.50.50.60">
    <property type="entry name" value="FAD/NAD(P)-binding domain"/>
    <property type="match status" value="1"/>
</dbReference>
<dbReference type="OrthoDB" id="9806724at2"/>
<feature type="domain" description="FMN-binding" evidence="10">
    <location>
        <begin position="62"/>
        <end position="136"/>
    </location>
</feature>
<comment type="similarity">
    <text evidence="1 8">Belongs to the FAD-dependent oxidoreductase 2 family. FRD/SDH subfamily.</text>
</comment>
<dbReference type="eggNOG" id="COG1053">
    <property type="taxonomic scope" value="Bacteria"/>
</dbReference>
<feature type="signal peptide" evidence="8">
    <location>
        <begin position="1"/>
        <end position="24"/>
    </location>
</feature>
<dbReference type="Pfam" id="PF00890">
    <property type="entry name" value="FAD_binding_2"/>
    <property type="match status" value="1"/>
</dbReference>
<dbReference type="EMBL" id="AGEI01000023">
    <property type="protein sequence ID" value="EHR33488.1"/>
    <property type="molecule type" value="Genomic_DNA"/>
</dbReference>
<dbReference type="InterPro" id="IPR027477">
    <property type="entry name" value="Succ_DH/fumarate_Rdtase_cat_sf"/>
</dbReference>
<proteinExistence type="inferred from homology"/>
<dbReference type="SUPFAM" id="SSF51905">
    <property type="entry name" value="FAD/NAD(P)-binding domain"/>
    <property type="match status" value="1"/>
</dbReference>
<dbReference type="InterPro" id="IPR003953">
    <property type="entry name" value="FAD-dep_OxRdtase_2_FAD-bd"/>
</dbReference>
<comment type="catalytic activity">
    <reaction evidence="7 8">
        <text>dihydrourocanate + A = urocanate + AH2</text>
        <dbReference type="Rhea" id="RHEA:36059"/>
        <dbReference type="ChEBI" id="CHEBI:13193"/>
        <dbReference type="ChEBI" id="CHEBI:17499"/>
        <dbReference type="ChEBI" id="CHEBI:27247"/>
        <dbReference type="ChEBI" id="CHEBI:72991"/>
        <dbReference type="EC" id="1.3.99.33"/>
    </reaction>
</comment>
<gene>
    <name evidence="11" type="ORF">HMPREF9709_01236</name>
</gene>
<dbReference type="GeneID" id="96999211"/>
<evidence type="ECO:0000256" key="9">
    <source>
        <dbReference type="SAM" id="MobiDB-lite"/>
    </source>
</evidence>
<dbReference type="RefSeq" id="WP_005398751.1">
    <property type="nucleotide sequence ID" value="NZ_JH601088.1"/>
</dbReference>
<evidence type="ECO:0000256" key="5">
    <source>
        <dbReference type="ARBA" id="ARBA00022827"/>
    </source>
</evidence>
<keyword evidence="12" id="KW-1185">Reference proteome</keyword>
<dbReference type="EC" id="1.3.99.33" evidence="2 8"/>
<evidence type="ECO:0000256" key="1">
    <source>
        <dbReference type="ARBA" id="ARBA00008040"/>
    </source>
</evidence>
<organism evidence="11 12">
    <name type="scientific">Helcococcus kunzii ATCC 51366</name>
    <dbReference type="NCBI Taxonomy" id="883114"/>
    <lineage>
        <taxon>Bacteria</taxon>
        <taxon>Bacillati</taxon>
        <taxon>Bacillota</taxon>
        <taxon>Tissierellia</taxon>
        <taxon>Tissierellales</taxon>
        <taxon>Peptoniphilaceae</taxon>
        <taxon>Helcococcus</taxon>
    </lineage>
</organism>
<evidence type="ECO:0000256" key="4">
    <source>
        <dbReference type="ARBA" id="ARBA00022630"/>
    </source>
</evidence>
<accession>H3NPH5</accession>
<dbReference type="GO" id="GO:0033765">
    <property type="term" value="F:steroid dehydrogenase activity, acting on the CH-CH group of donors"/>
    <property type="evidence" value="ECO:0007669"/>
    <property type="project" value="UniProtKB-ARBA"/>
</dbReference>
<evidence type="ECO:0000256" key="3">
    <source>
        <dbReference type="ARBA" id="ARBA00015872"/>
    </source>
</evidence>
<evidence type="ECO:0000259" key="10">
    <source>
        <dbReference type="SMART" id="SM00900"/>
    </source>
</evidence>
<evidence type="ECO:0000256" key="7">
    <source>
        <dbReference type="ARBA" id="ARBA00049922"/>
    </source>
</evidence>
<sequence>MKVSKRIVALLLSFVMIFSFVACENVNETKKESQAEETDKETKKEESKNEAKGNTFEGVSKGYAGDVKAMVTIENREIKDIKVEAGKETPTIGGAASEKLAEQIVKSNSTKVEAVSGATMTSNALIEAVNQAIKAAGLNPEDLKAKEVAEDKLDLNQEADIVVVGAGGAGLTSAIKATEAGKKVVIVEKAGNTGGNTNRATGGMNAAETHYQKEAKIEDTVEQFIADTMKGGHDKNNPELVKTLAGNSSKAIDWLDSIDAKLSDVGLAGGATNKRQHRPVDDKGKILSVGTYLVEKLTKKAEDLGIKIIYSAKVDEILMDEDKVAGVTAETKDGKLTVKAKSVIVASGGFGGNDALVSKYRPELKGYVSTNAPEIQGDAIAFLEKVGADFVDMDQIQTHPTVVQKDGSLISESLRGDGAILLNKEGKRFTDEMQTRDYVSNKINEQTDKTAWLVVDQQMFEKSKVVSKYVDKSLLVKADDFAGIAKVLGADAKTVEITLTDWTSYIKAGEDKEFNHKNLDAVLSDLAKGPYYVGPVGPGIHHTMGGVKIDTKAQVLNKEGQPIKGLFAAGEVTGGVHGGNRLGGNAVTDIIVFGGIAGESAAEYVK</sequence>
<keyword evidence="4 8" id="KW-0285">Flavoprotein</keyword>
<feature type="region of interest" description="Disordered" evidence="9">
    <location>
        <begin position="29"/>
        <end position="57"/>
    </location>
</feature>
<keyword evidence="8" id="KW-0732">Signal</keyword>
<dbReference type="GO" id="GO:0016020">
    <property type="term" value="C:membrane"/>
    <property type="evidence" value="ECO:0007669"/>
    <property type="project" value="InterPro"/>
</dbReference>
<name>H3NPH5_9FIRM</name>
<dbReference type="STRING" id="883114.HMPREF9709_01236"/>
<dbReference type="SMART" id="SM00900">
    <property type="entry name" value="FMN_bind"/>
    <property type="match status" value="1"/>
</dbReference>
<keyword evidence="6 8" id="KW-0560">Oxidoreductase</keyword>
<reference evidence="11 12" key="1">
    <citation type="submission" date="2012-01" db="EMBL/GenBank/DDBJ databases">
        <title>The Genome Sequence of Helcococcus kunzii ATCC 51366.</title>
        <authorList>
            <consortium name="The Broad Institute Genome Sequencing Platform"/>
            <person name="Earl A."/>
            <person name="Ward D."/>
            <person name="Feldgarden M."/>
            <person name="Gevers D."/>
            <person name="Huys G."/>
            <person name="Young S.K."/>
            <person name="Zeng Q."/>
            <person name="Gargeya S."/>
            <person name="Fitzgerald M."/>
            <person name="Haas B."/>
            <person name="Abouelleil A."/>
            <person name="Alvarado L."/>
            <person name="Arachchi H.M."/>
            <person name="Berlin A."/>
            <person name="Chapman S.B."/>
            <person name="Gearin G."/>
            <person name="Goldberg J."/>
            <person name="Griggs A."/>
            <person name="Gujja S."/>
            <person name="Hansen M."/>
            <person name="Heiman D."/>
            <person name="Howarth C."/>
            <person name="Larimer J."/>
            <person name="Lui A."/>
            <person name="MacDonald P.J.P."/>
            <person name="McCowen C."/>
            <person name="Montmayeur A."/>
            <person name="Murphy C."/>
            <person name="Neiman D."/>
            <person name="Pearson M."/>
            <person name="Priest M."/>
            <person name="Roberts A."/>
            <person name="Saif S."/>
            <person name="Shea T."/>
            <person name="Sisk P."/>
            <person name="Stolte C."/>
            <person name="Sykes S."/>
            <person name="Wortman J."/>
            <person name="Nusbaum C."/>
            <person name="Birren B."/>
        </authorList>
    </citation>
    <scope>NUCLEOTIDE SEQUENCE [LARGE SCALE GENOMIC DNA]</scope>
    <source>
        <strain evidence="11 12">ATCC 51366</strain>
    </source>
</reference>
<dbReference type="PRINTS" id="PR00368">
    <property type="entry name" value="FADPNR"/>
</dbReference>
<dbReference type="GO" id="GO:0010181">
    <property type="term" value="F:FMN binding"/>
    <property type="evidence" value="ECO:0007669"/>
    <property type="project" value="InterPro"/>
</dbReference>
<feature type="compositionally biased region" description="Basic and acidic residues" evidence="9">
    <location>
        <begin position="40"/>
        <end position="51"/>
    </location>
</feature>
<dbReference type="InterPro" id="IPR036188">
    <property type="entry name" value="FAD/NAD-bd_sf"/>
</dbReference>
<evidence type="ECO:0000256" key="2">
    <source>
        <dbReference type="ARBA" id="ARBA00013137"/>
    </source>
</evidence>
<protein>
    <recommendedName>
        <fullName evidence="3 8">Urocanate reductase</fullName>
        <ecNumber evidence="2 8">1.3.99.33</ecNumber>
    </recommendedName>
</protein>
<dbReference type="InterPro" id="IPR050315">
    <property type="entry name" value="FAD-oxidoreductase_2"/>
</dbReference>
<comment type="caution">
    <text evidence="11">The sequence shown here is derived from an EMBL/GenBank/DDBJ whole genome shotgun (WGS) entry which is preliminary data.</text>
</comment>
<dbReference type="NCBIfam" id="TIGR01813">
    <property type="entry name" value="flavo_cyto_c"/>
    <property type="match status" value="1"/>
</dbReference>
<feature type="chain" id="PRO_5039761782" description="Urocanate reductase" evidence="8">
    <location>
        <begin position="25"/>
        <end position="606"/>
    </location>
</feature>
<dbReference type="PATRIC" id="fig|883114.3.peg.1226"/>
<dbReference type="PRINTS" id="PR00411">
    <property type="entry name" value="PNDRDTASEI"/>
</dbReference>